<protein>
    <submittedName>
        <fullName evidence="1">Uncharacterized protein</fullName>
    </submittedName>
</protein>
<gene>
    <name evidence="1" type="ORF">BpHYR1_029044</name>
</gene>
<evidence type="ECO:0000313" key="1">
    <source>
        <dbReference type="EMBL" id="RNA21491.1"/>
    </source>
</evidence>
<dbReference type="Proteomes" id="UP000276133">
    <property type="component" value="Unassembled WGS sequence"/>
</dbReference>
<accession>A0A3M7RDF0</accession>
<organism evidence="1 2">
    <name type="scientific">Brachionus plicatilis</name>
    <name type="common">Marine rotifer</name>
    <name type="synonym">Brachionus muelleri</name>
    <dbReference type="NCBI Taxonomy" id="10195"/>
    <lineage>
        <taxon>Eukaryota</taxon>
        <taxon>Metazoa</taxon>
        <taxon>Spiralia</taxon>
        <taxon>Gnathifera</taxon>
        <taxon>Rotifera</taxon>
        <taxon>Eurotatoria</taxon>
        <taxon>Monogononta</taxon>
        <taxon>Pseudotrocha</taxon>
        <taxon>Ploima</taxon>
        <taxon>Brachionidae</taxon>
        <taxon>Brachionus</taxon>
    </lineage>
</organism>
<keyword evidence="2" id="KW-1185">Reference proteome</keyword>
<dbReference type="AlphaFoldDB" id="A0A3M7RDF0"/>
<name>A0A3M7RDF0_BRAPC</name>
<dbReference type="EMBL" id="REGN01003654">
    <property type="protein sequence ID" value="RNA21491.1"/>
    <property type="molecule type" value="Genomic_DNA"/>
</dbReference>
<proteinExistence type="predicted"/>
<sequence>MIEISFIHQKNLLLNFFHELSLFKNKNPICCKIKKLPGQKIHNKQESNVCDNDLLFGAL</sequence>
<comment type="caution">
    <text evidence="1">The sequence shown here is derived from an EMBL/GenBank/DDBJ whole genome shotgun (WGS) entry which is preliminary data.</text>
</comment>
<evidence type="ECO:0000313" key="2">
    <source>
        <dbReference type="Proteomes" id="UP000276133"/>
    </source>
</evidence>
<reference evidence="1 2" key="1">
    <citation type="journal article" date="2018" name="Sci. Rep.">
        <title>Genomic signatures of local adaptation to the degree of environmental predictability in rotifers.</title>
        <authorList>
            <person name="Franch-Gras L."/>
            <person name="Hahn C."/>
            <person name="Garcia-Roger E.M."/>
            <person name="Carmona M.J."/>
            <person name="Serra M."/>
            <person name="Gomez A."/>
        </authorList>
    </citation>
    <scope>NUCLEOTIDE SEQUENCE [LARGE SCALE GENOMIC DNA]</scope>
    <source>
        <strain evidence="1">HYR1</strain>
    </source>
</reference>